<evidence type="ECO:0000256" key="1">
    <source>
        <dbReference type="SAM" id="MobiDB-lite"/>
    </source>
</evidence>
<evidence type="ECO:0008006" key="5">
    <source>
        <dbReference type="Google" id="ProtNLM"/>
    </source>
</evidence>
<evidence type="ECO:0000256" key="2">
    <source>
        <dbReference type="SAM" id="SignalP"/>
    </source>
</evidence>
<comment type="caution">
    <text evidence="3">The sequence shown here is derived from an EMBL/GenBank/DDBJ whole genome shotgun (WGS) entry which is preliminary data.</text>
</comment>
<evidence type="ECO:0000313" key="3">
    <source>
        <dbReference type="EMBL" id="MDQ0532443.1"/>
    </source>
</evidence>
<feature type="compositionally biased region" description="Low complexity" evidence="1">
    <location>
        <begin position="72"/>
        <end position="86"/>
    </location>
</feature>
<accession>A0ABU0MGF3</accession>
<gene>
    <name evidence="3" type="ORF">QO018_001287</name>
</gene>
<evidence type="ECO:0000313" key="4">
    <source>
        <dbReference type="Proteomes" id="UP001244552"/>
    </source>
</evidence>
<name>A0ABU0MGF3_9PROT</name>
<sequence length="86" mass="9130">MQSLAHLRLLAALLIPAAAGCSPTVKIEAPDKPIEINLNVRIEQEVRVKLERDVDDAIRNDPALFGLPPDTASSSSAKSSAKGKAQ</sequence>
<feature type="chain" id="PRO_5045488237" description="YnbE-like lipoprotein" evidence="2">
    <location>
        <begin position="20"/>
        <end position="86"/>
    </location>
</feature>
<keyword evidence="2" id="KW-0732">Signal</keyword>
<dbReference type="InterPro" id="IPR025985">
    <property type="entry name" value="YnbE"/>
</dbReference>
<dbReference type="RefSeq" id="WP_209979770.1">
    <property type="nucleotide sequence ID" value="NZ_JAGINO010000003.1"/>
</dbReference>
<feature type="signal peptide" evidence="2">
    <location>
        <begin position="1"/>
        <end position="19"/>
    </location>
</feature>
<dbReference type="Pfam" id="PF13617">
    <property type="entry name" value="Lipoprotein_19"/>
    <property type="match status" value="1"/>
</dbReference>
<feature type="region of interest" description="Disordered" evidence="1">
    <location>
        <begin position="60"/>
        <end position="86"/>
    </location>
</feature>
<organism evidence="3 4">
    <name type="scientific">Azospirillum picis</name>
    <dbReference type="NCBI Taxonomy" id="488438"/>
    <lineage>
        <taxon>Bacteria</taxon>
        <taxon>Pseudomonadati</taxon>
        <taxon>Pseudomonadota</taxon>
        <taxon>Alphaproteobacteria</taxon>
        <taxon>Rhodospirillales</taxon>
        <taxon>Azospirillaceae</taxon>
        <taxon>Azospirillum</taxon>
    </lineage>
</organism>
<keyword evidence="4" id="KW-1185">Reference proteome</keyword>
<reference evidence="3 4" key="1">
    <citation type="submission" date="2023-07" db="EMBL/GenBank/DDBJ databases">
        <title>Genomic Encyclopedia of Type Strains, Phase IV (KMG-IV): sequencing the most valuable type-strain genomes for metagenomic binning, comparative biology and taxonomic classification.</title>
        <authorList>
            <person name="Goeker M."/>
        </authorList>
    </citation>
    <scope>NUCLEOTIDE SEQUENCE [LARGE SCALE GENOMIC DNA]</scope>
    <source>
        <strain evidence="3 4">DSM 19922</strain>
    </source>
</reference>
<dbReference type="EMBL" id="JAUSVU010000003">
    <property type="protein sequence ID" value="MDQ0532443.1"/>
    <property type="molecule type" value="Genomic_DNA"/>
</dbReference>
<protein>
    <recommendedName>
        <fullName evidence="5">YnbE-like lipoprotein</fullName>
    </recommendedName>
</protein>
<dbReference type="Proteomes" id="UP001244552">
    <property type="component" value="Unassembled WGS sequence"/>
</dbReference>
<proteinExistence type="predicted"/>